<dbReference type="Proteomes" id="UP001151699">
    <property type="component" value="Chromosome A"/>
</dbReference>
<reference evidence="6" key="1">
    <citation type="submission" date="2022-07" db="EMBL/GenBank/DDBJ databases">
        <authorList>
            <person name="Trinca V."/>
            <person name="Uliana J.V.C."/>
            <person name="Torres T.T."/>
            <person name="Ward R.J."/>
            <person name="Monesi N."/>
        </authorList>
    </citation>
    <scope>NUCLEOTIDE SEQUENCE</scope>
    <source>
        <strain evidence="6">HSMRA1968</strain>
        <tissue evidence="6">Whole embryos</tissue>
    </source>
</reference>
<dbReference type="GO" id="GO:0004842">
    <property type="term" value="F:ubiquitin-protein transferase activity"/>
    <property type="evidence" value="ECO:0007669"/>
    <property type="project" value="TreeGrafter"/>
</dbReference>
<dbReference type="PANTHER" id="PTHR22770">
    <property type="entry name" value="UBIQUITIN CONJUGATING ENZYME 7 INTERACTING PROTEIN-RELATED"/>
    <property type="match status" value="1"/>
</dbReference>
<dbReference type="GO" id="GO:0043130">
    <property type="term" value="F:ubiquitin binding"/>
    <property type="evidence" value="ECO:0007669"/>
    <property type="project" value="TreeGrafter"/>
</dbReference>
<evidence type="ECO:0000256" key="4">
    <source>
        <dbReference type="ARBA" id="ARBA00022786"/>
    </source>
</evidence>
<dbReference type="InterPro" id="IPR051628">
    <property type="entry name" value="LUBAC_E3_Ligases"/>
</dbReference>
<comment type="pathway">
    <text evidence="1">Protein modification; protein ubiquitination.</text>
</comment>
<evidence type="ECO:0000256" key="1">
    <source>
        <dbReference type="ARBA" id="ARBA00004906"/>
    </source>
</evidence>
<keyword evidence="5" id="KW-0862">Zinc</keyword>
<keyword evidence="7" id="KW-1185">Reference proteome</keyword>
<keyword evidence="3" id="KW-0863">Zinc-finger</keyword>
<proteinExistence type="predicted"/>
<dbReference type="EMBL" id="WJQU01000001">
    <property type="protein sequence ID" value="KAJ6645651.1"/>
    <property type="molecule type" value="Genomic_DNA"/>
</dbReference>
<name>A0A9Q0N9T1_9DIPT</name>
<accession>A0A9Q0N9T1</accession>
<evidence type="ECO:0000313" key="6">
    <source>
        <dbReference type="EMBL" id="KAJ6645651.1"/>
    </source>
</evidence>
<dbReference type="PANTHER" id="PTHR22770:SF13">
    <property type="entry name" value="RING-TYPE DOMAIN-CONTAINING PROTEIN"/>
    <property type="match status" value="1"/>
</dbReference>
<dbReference type="AlphaFoldDB" id="A0A9Q0N9T1"/>
<dbReference type="GO" id="GO:0043161">
    <property type="term" value="P:proteasome-mediated ubiquitin-dependent protein catabolic process"/>
    <property type="evidence" value="ECO:0007669"/>
    <property type="project" value="TreeGrafter"/>
</dbReference>
<evidence type="ECO:0000256" key="5">
    <source>
        <dbReference type="ARBA" id="ARBA00022833"/>
    </source>
</evidence>
<dbReference type="GO" id="GO:0008270">
    <property type="term" value="F:zinc ion binding"/>
    <property type="evidence" value="ECO:0007669"/>
    <property type="project" value="UniProtKB-KW"/>
</dbReference>
<dbReference type="OrthoDB" id="261960at2759"/>
<evidence type="ECO:0000256" key="2">
    <source>
        <dbReference type="ARBA" id="ARBA00022723"/>
    </source>
</evidence>
<evidence type="ECO:0000256" key="3">
    <source>
        <dbReference type="ARBA" id="ARBA00022771"/>
    </source>
</evidence>
<keyword evidence="4" id="KW-0833">Ubl conjugation pathway</keyword>
<dbReference type="GO" id="GO:0071797">
    <property type="term" value="C:LUBAC complex"/>
    <property type="evidence" value="ECO:0007669"/>
    <property type="project" value="TreeGrafter"/>
</dbReference>
<sequence length="101" mass="11451">MNCEEAEINCPAIDCSAFIHDREVRSLLTQNEFDKYNAKSLRNIVIMKREGCDALLCSMCKTELCWATKGPRWGPRGRGDTSGGCRCNIVKRCHPNCRNCH</sequence>
<organism evidence="6 7">
    <name type="scientific">Pseudolycoriella hygida</name>
    <dbReference type="NCBI Taxonomy" id="35572"/>
    <lineage>
        <taxon>Eukaryota</taxon>
        <taxon>Metazoa</taxon>
        <taxon>Ecdysozoa</taxon>
        <taxon>Arthropoda</taxon>
        <taxon>Hexapoda</taxon>
        <taxon>Insecta</taxon>
        <taxon>Pterygota</taxon>
        <taxon>Neoptera</taxon>
        <taxon>Endopterygota</taxon>
        <taxon>Diptera</taxon>
        <taxon>Nematocera</taxon>
        <taxon>Sciaroidea</taxon>
        <taxon>Sciaridae</taxon>
        <taxon>Pseudolycoriella</taxon>
    </lineage>
</organism>
<keyword evidence="2" id="KW-0479">Metal-binding</keyword>
<evidence type="ECO:0000313" key="7">
    <source>
        <dbReference type="Proteomes" id="UP001151699"/>
    </source>
</evidence>
<gene>
    <name evidence="6" type="primary">rbck1_1</name>
    <name evidence="6" type="ORF">Bhyg_00858</name>
</gene>
<comment type="caution">
    <text evidence="6">The sequence shown here is derived from an EMBL/GenBank/DDBJ whole genome shotgun (WGS) entry which is preliminary data.</text>
</comment>
<protein>
    <submittedName>
        <fullName evidence="6">RanBP-type and C3HC4-type zinc finger-containing protein 1</fullName>
    </submittedName>
</protein>
<dbReference type="GO" id="GO:0097039">
    <property type="term" value="P:protein linear polyubiquitination"/>
    <property type="evidence" value="ECO:0007669"/>
    <property type="project" value="TreeGrafter"/>
</dbReference>